<evidence type="ECO:0000256" key="1">
    <source>
        <dbReference type="SAM" id="MobiDB-lite"/>
    </source>
</evidence>
<dbReference type="InterPro" id="IPR036291">
    <property type="entry name" value="NAD(P)-bd_dom_sf"/>
</dbReference>
<evidence type="ECO:0000313" key="2">
    <source>
        <dbReference type="EMBL" id="GHI35253.1"/>
    </source>
</evidence>
<evidence type="ECO:0008006" key="4">
    <source>
        <dbReference type="Google" id="ProtNLM"/>
    </source>
</evidence>
<evidence type="ECO:0000313" key="3">
    <source>
        <dbReference type="Proteomes" id="UP001052655"/>
    </source>
</evidence>
<comment type="caution">
    <text evidence="2">The sequence shown here is derived from an EMBL/GenBank/DDBJ whole genome shotgun (WGS) entry which is preliminary data.</text>
</comment>
<organism evidence="2 3">
    <name type="scientific">Streptomyces daghestanicus</name>
    <dbReference type="NCBI Taxonomy" id="66885"/>
    <lineage>
        <taxon>Bacteria</taxon>
        <taxon>Bacillati</taxon>
        <taxon>Actinomycetota</taxon>
        <taxon>Actinomycetes</taxon>
        <taxon>Kitasatosporales</taxon>
        <taxon>Streptomycetaceae</taxon>
        <taxon>Streptomyces</taxon>
    </lineage>
</organism>
<dbReference type="Proteomes" id="UP001052655">
    <property type="component" value="Unassembled WGS sequence"/>
</dbReference>
<dbReference type="EMBL" id="BNDX01000018">
    <property type="protein sequence ID" value="GHI35253.1"/>
    <property type="molecule type" value="Genomic_DNA"/>
</dbReference>
<dbReference type="Gene3D" id="3.40.50.720">
    <property type="entry name" value="NAD(P)-binding Rossmann-like Domain"/>
    <property type="match status" value="1"/>
</dbReference>
<feature type="region of interest" description="Disordered" evidence="1">
    <location>
        <begin position="83"/>
        <end position="102"/>
    </location>
</feature>
<sequence>MGERGRGRVRYVASDSAAVTPAETIHYGMSGTVLLAVSRGFAEEAAGSGVTVNSVIAGPTRARGGRGVRLPAGRPRPAQRVLDARRRPGGPPEPARVSATTGAAVRVDGGCVGSVLP</sequence>
<dbReference type="SUPFAM" id="SSF51735">
    <property type="entry name" value="NAD(P)-binding Rossmann-fold domains"/>
    <property type="match status" value="1"/>
</dbReference>
<gene>
    <name evidence="2" type="ORF">Sdagh_69830</name>
</gene>
<proteinExistence type="predicted"/>
<reference evidence="2" key="1">
    <citation type="submission" date="2024-05" db="EMBL/GenBank/DDBJ databases">
        <title>Whole genome shotgun sequence of Streptomyces daghestanicus NBRC 12762.</title>
        <authorList>
            <person name="Komaki H."/>
            <person name="Tamura T."/>
        </authorList>
    </citation>
    <scope>NUCLEOTIDE SEQUENCE</scope>
    <source>
        <strain evidence="2">NBRC 12762</strain>
    </source>
</reference>
<name>A0ABQ3QDA9_9ACTN</name>
<keyword evidence="3" id="KW-1185">Reference proteome</keyword>
<accession>A0ABQ3QDA9</accession>
<protein>
    <recommendedName>
        <fullName evidence="4">SDR family oxidoreductase</fullName>
    </recommendedName>
</protein>